<protein>
    <recommendedName>
        <fullName evidence="2">FHOD1/3-like FH3 domain-containing protein</fullName>
    </recommendedName>
</protein>
<keyword evidence="4" id="KW-1185">Reference proteome</keyword>
<dbReference type="GO" id="GO:0030866">
    <property type="term" value="P:cortical actin cytoskeleton organization"/>
    <property type="evidence" value="ECO:0007669"/>
    <property type="project" value="TreeGrafter"/>
</dbReference>
<evidence type="ECO:0000259" key="2">
    <source>
        <dbReference type="Pfam" id="PF24959"/>
    </source>
</evidence>
<dbReference type="AlphaFoldDB" id="A0AAV4NTC1"/>
<feature type="compositionally biased region" description="Basic and acidic residues" evidence="1">
    <location>
        <begin position="263"/>
        <end position="287"/>
    </location>
</feature>
<dbReference type="PANTHER" id="PTHR45920:SF4">
    <property type="entry name" value="FORMIN HOMOLOGY 2 DOMAIN CONTAINING, ISOFORM I"/>
    <property type="match status" value="1"/>
</dbReference>
<dbReference type="GO" id="GO:0051015">
    <property type="term" value="F:actin filament binding"/>
    <property type="evidence" value="ECO:0007669"/>
    <property type="project" value="TreeGrafter"/>
</dbReference>
<dbReference type="InterPro" id="IPR011989">
    <property type="entry name" value="ARM-like"/>
</dbReference>
<sequence>MAKEKLLNSTDENCGGLLFSQTDIPALGQVDAVCGRNEWSDRAHRNHPVALFSHLSKYRLVVKTALKLLLVFVEYSDSNSQLLMNTVRLVDSKKTLNGILTRTHTTTSWTTWKSRGWRSHQYYMSKQGTDLDLLQQFQIYEAVLKHEDGVPDTKPLPLDARFRQIPRSRKSLSDDNDRRKSRRHSVGTVSNGDAPKPLKFHSRSLENTPEELPYNWQDRNQNHIEPKKNHQMNGHMKMAMACLNPMVWATSSTASPPSLRRRREQDARNKSLIKEQEENSRAFHRSDSLSSSQSALGRATSQGGLQNRPVSSPYVPL</sequence>
<dbReference type="PANTHER" id="PTHR45920">
    <property type="entry name" value="FORMIN HOMOLOGY 2 DOMAIN CONTAINING, ISOFORM I"/>
    <property type="match status" value="1"/>
</dbReference>
<organism evidence="3 4">
    <name type="scientific">Caerostris extrusa</name>
    <name type="common">Bark spider</name>
    <name type="synonym">Caerostris bankana</name>
    <dbReference type="NCBI Taxonomy" id="172846"/>
    <lineage>
        <taxon>Eukaryota</taxon>
        <taxon>Metazoa</taxon>
        <taxon>Ecdysozoa</taxon>
        <taxon>Arthropoda</taxon>
        <taxon>Chelicerata</taxon>
        <taxon>Arachnida</taxon>
        <taxon>Araneae</taxon>
        <taxon>Araneomorphae</taxon>
        <taxon>Entelegynae</taxon>
        <taxon>Araneoidea</taxon>
        <taxon>Araneidae</taxon>
        <taxon>Caerostris</taxon>
    </lineage>
</organism>
<name>A0AAV4NTC1_CAEEX</name>
<feature type="region of interest" description="Disordered" evidence="1">
    <location>
        <begin position="153"/>
        <end position="201"/>
    </location>
</feature>
<accession>A0AAV4NTC1</accession>
<dbReference type="Proteomes" id="UP001054945">
    <property type="component" value="Unassembled WGS sequence"/>
</dbReference>
<evidence type="ECO:0000313" key="3">
    <source>
        <dbReference type="EMBL" id="GIX86988.1"/>
    </source>
</evidence>
<gene>
    <name evidence="3" type="primary">Fhod3_2</name>
    <name evidence="3" type="ORF">CEXT_227421</name>
</gene>
<comment type="caution">
    <text evidence="3">The sequence shown here is derived from an EMBL/GenBank/DDBJ whole genome shotgun (WGS) entry which is preliminary data.</text>
</comment>
<dbReference type="Gene3D" id="1.25.10.10">
    <property type="entry name" value="Leucine-rich Repeat Variant"/>
    <property type="match status" value="1"/>
</dbReference>
<evidence type="ECO:0000313" key="4">
    <source>
        <dbReference type="Proteomes" id="UP001054945"/>
    </source>
</evidence>
<dbReference type="Pfam" id="PF24959">
    <property type="entry name" value="FH3_FHOD1-3"/>
    <property type="match status" value="1"/>
</dbReference>
<reference evidence="3 4" key="1">
    <citation type="submission" date="2021-06" db="EMBL/GenBank/DDBJ databases">
        <title>Caerostris extrusa draft genome.</title>
        <authorList>
            <person name="Kono N."/>
            <person name="Arakawa K."/>
        </authorList>
    </citation>
    <scope>NUCLEOTIDE SEQUENCE [LARGE SCALE GENOMIC DNA]</scope>
</reference>
<dbReference type="EMBL" id="BPLR01003636">
    <property type="protein sequence ID" value="GIX86988.1"/>
    <property type="molecule type" value="Genomic_DNA"/>
</dbReference>
<dbReference type="InterPro" id="IPR056771">
    <property type="entry name" value="FH3_FHOD1-3-like"/>
</dbReference>
<dbReference type="GO" id="GO:0005856">
    <property type="term" value="C:cytoskeleton"/>
    <property type="evidence" value="ECO:0007669"/>
    <property type="project" value="TreeGrafter"/>
</dbReference>
<feature type="region of interest" description="Disordered" evidence="1">
    <location>
        <begin position="251"/>
        <end position="317"/>
    </location>
</feature>
<feature type="domain" description="FHOD1/3-like FH3" evidence="2">
    <location>
        <begin position="56"/>
        <end position="95"/>
    </location>
</feature>
<feature type="compositionally biased region" description="Polar residues" evidence="1">
    <location>
        <begin position="299"/>
        <end position="310"/>
    </location>
</feature>
<evidence type="ECO:0000256" key="1">
    <source>
        <dbReference type="SAM" id="MobiDB-lite"/>
    </source>
</evidence>
<dbReference type="GO" id="GO:0005737">
    <property type="term" value="C:cytoplasm"/>
    <property type="evidence" value="ECO:0007669"/>
    <property type="project" value="TreeGrafter"/>
</dbReference>
<proteinExistence type="predicted"/>